<dbReference type="InterPro" id="IPR008257">
    <property type="entry name" value="Pept_M19"/>
</dbReference>
<keyword evidence="2" id="KW-1185">Reference proteome</keyword>
<accession>A0A0D5LS26</accession>
<dbReference type="SUPFAM" id="SSF51556">
    <property type="entry name" value="Metallo-dependent hydrolases"/>
    <property type="match status" value="1"/>
</dbReference>
<evidence type="ECO:0000313" key="2">
    <source>
        <dbReference type="Proteomes" id="UP000032611"/>
    </source>
</evidence>
<dbReference type="OrthoDB" id="9804920at2"/>
<evidence type="ECO:0000313" key="1">
    <source>
        <dbReference type="EMBL" id="AJY46989.1"/>
    </source>
</evidence>
<dbReference type="CDD" id="cd01301">
    <property type="entry name" value="rDP_like"/>
    <property type="match status" value="1"/>
</dbReference>
<name>A0A0D5LS26_MAREN</name>
<dbReference type="AlphaFoldDB" id="A0A0D5LS26"/>
<dbReference type="InterPro" id="IPR032466">
    <property type="entry name" value="Metal_Hydrolase"/>
</dbReference>
<dbReference type="PROSITE" id="PS51365">
    <property type="entry name" value="RENAL_DIPEPTIDASE_2"/>
    <property type="match status" value="1"/>
</dbReference>
<proteinExistence type="predicted"/>
<reference evidence="1 2" key="1">
    <citation type="journal article" date="2015" name="Genome Announc.">
        <title>Complete genome sequence of Martelella endophytica YC6887, which has antifungal activity associated with a halophyte.</title>
        <authorList>
            <person name="Khan A."/>
            <person name="Khan H."/>
            <person name="Chung E.J."/>
            <person name="Hossain M.T."/>
            <person name="Chung Y.R."/>
        </authorList>
    </citation>
    <scope>NUCLEOTIDE SEQUENCE [LARGE SCALE GENOMIC DNA]</scope>
    <source>
        <strain evidence="1">YC6887</strain>
    </source>
</reference>
<dbReference type="PANTHER" id="PTHR10443:SF12">
    <property type="entry name" value="DIPEPTIDASE"/>
    <property type="match status" value="1"/>
</dbReference>
<dbReference type="GO" id="GO:0006508">
    <property type="term" value="P:proteolysis"/>
    <property type="evidence" value="ECO:0007669"/>
    <property type="project" value="InterPro"/>
</dbReference>
<dbReference type="GO" id="GO:0070573">
    <property type="term" value="F:metallodipeptidase activity"/>
    <property type="evidence" value="ECO:0007669"/>
    <property type="project" value="InterPro"/>
</dbReference>
<dbReference type="Proteomes" id="UP000032611">
    <property type="component" value="Chromosome"/>
</dbReference>
<sequence length="357" mass="38380">MLDPRTPLIFDGHNDLLARIHLKHTSIEDVVGGSAKGHIDLPRALKGGFAGGFFALWVPSTQTGASANGSQESGNYTDVPLPGMVAWEDAIKVVISEVAIFQRLAAAGVLTPCTTVKQLKAALPGEPMAAILHLEGAEAIDPEFYTLELLHAAGLRSLGPVWSRPTLFGHGVPFRFPSTGDIGPGLTDLGKELVRQCNRLKIMLDVSHLNEKGFDDLAAISDAPIVATHSNAHAVSPHARNLTDRQLAVIAERDGLVGLNFATAFLRDDGRMIEDTPIEPMLRHLDHLIAKLGEDRVALGSDFDGAIVPKDIADIGGLPALREAMRSHGFGDDLMAKICNGNWMRVLARTWGEEEEL</sequence>
<organism evidence="1 2">
    <name type="scientific">Martelella endophytica</name>
    <dbReference type="NCBI Taxonomy" id="1486262"/>
    <lineage>
        <taxon>Bacteria</taxon>
        <taxon>Pseudomonadati</taxon>
        <taxon>Pseudomonadota</taxon>
        <taxon>Alphaproteobacteria</taxon>
        <taxon>Hyphomicrobiales</taxon>
        <taxon>Aurantimonadaceae</taxon>
        <taxon>Martelella</taxon>
    </lineage>
</organism>
<gene>
    <name evidence="1" type="ORF">TM49_16955</name>
</gene>
<dbReference type="KEGG" id="mey:TM49_16955"/>
<dbReference type="PATRIC" id="fig|1486262.3.peg.3508"/>
<dbReference type="EMBL" id="CP010803">
    <property type="protein sequence ID" value="AJY46989.1"/>
    <property type="molecule type" value="Genomic_DNA"/>
</dbReference>
<dbReference type="STRING" id="1486262.TM49_16955"/>
<dbReference type="PANTHER" id="PTHR10443">
    <property type="entry name" value="MICROSOMAL DIPEPTIDASE"/>
    <property type="match status" value="1"/>
</dbReference>
<dbReference type="RefSeq" id="WP_045682998.1">
    <property type="nucleotide sequence ID" value="NZ_CP010803.1"/>
</dbReference>
<dbReference type="Pfam" id="PF01244">
    <property type="entry name" value="Peptidase_M19"/>
    <property type="match status" value="1"/>
</dbReference>
<dbReference type="HOGENOM" id="CLU_031404_2_1_5"/>
<dbReference type="Gene3D" id="3.20.20.140">
    <property type="entry name" value="Metal-dependent hydrolases"/>
    <property type="match status" value="1"/>
</dbReference>
<protein>
    <submittedName>
        <fullName evidence="1">Peptidase M19</fullName>
    </submittedName>
</protein>